<organism evidence="2 3">
    <name type="scientific">Bacillus solimangrovi</name>
    <dbReference type="NCBI Taxonomy" id="1305675"/>
    <lineage>
        <taxon>Bacteria</taxon>
        <taxon>Bacillati</taxon>
        <taxon>Bacillota</taxon>
        <taxon>Bacilli</taxon>
        <taxon>Bacillales</taxon>
        <taxon>Bacillaceae</taxon>
        <taxon>Bacillus</taxon>
    </lineage>
</organism>
<sequence length="291" mass="32656">MKKILVLGGTRFFGKKLVELLIKNGEDVTIATRGKTNDPFQDTVKRLVIDREDYQSLKLVAGSQDWDIVYDNICYSPQAAMDAVSIFSGKVKQYILTSSQSVYGFEERKIIEEDFDPISYPIKTGVRSDFTYDEGKRLAEAVFFQKADFPVSAVRFPIVLGTDDYTNRLLFHINHVSNETPIGIPNENALISFISSEEAAAFLHWLGKAQLRGPINACSTGEMSIQQIISIIEEAVGKKALTELEVSNEHMSPFGIAESWYLDNSKATHAGYNFQHINNWFPSLVQALVNK</sequence>
<keyword evidence="3" id="KW-1185">Reference proteome</keyword>
<reference evidence="2 3" key="1">
    <citation type="submission" date="2016-08" db="EMBL/GenBank/DDBJ databases">
        <title>Genome of Bacillus solimangrovi GH2-4.</title>
        <authorList>
            <person name="Lim S."/>
            <person name="Kim B.-C."/>
        </authorList>
    </citation>
    <scope>NUCLEOTIDE SEQUENCE [LARGE SCALE GENOMIC DNA]</scope>
    <source>
        <strain evidence="2 3">GH2-4</strain>
    </source>
</reference>
<dbReference type="Proteomes" id="UP000095209">
    <property type="component" value="Unassembled WGS sequence"/>
</dbReference>
<protein>
    <submittedName>
        <fullName evidence="2">NAD-dependent dehydratase</fullName>
    </submittedName>
</protein>
<dbReference type="Pfam" id="PF01370">
    <property type="entry name" value="Epimerase"/>
    <property type="match status" value="1"/>
</dbReference>
<evidence type="ECO:0000313" key="3">
    <source>
        <dbReference type="Proteomes" id="UP000095209"/>
    </source>
</evidence>
<dbReference type="RefSeq" id="WP_069716533.1">
    <property type="nucleotide sequence ID" value="NZ_MJEH01000011.1"/>
</dbReference>
<name>A0A1E5LHS3_9BACI</name>
<feature type="domain" description="NAD-dependent epimerase/dehydratase" evidence="1">
    <location>
        <begin position="4"/>
        <end position="70"/>
    </location>
</feature>
<dbReference type="GO" id="GO:0005737">
    <property type="term" value="C:cytoplasm"/>
    <property type="evidence" value="ECO:0007669"/>
    <property type="project" value="TreeGrafter"/>
</dbReference>
<comment type="caution">
    <text evidence="2">The sequence shown here is derived from an EMBL/GenBank/DDBJ whole genome shotgun (WGS) entry which is preliminary data.</text>
</comment>
<accession>A0A1E5LHS3</accession>
<dbReference type="STRING" id="1305675.BFG57_01190"/>
<dbReference type="Gene3D" id="3.40.50.720">
    <property type="entry name" value="NAD(P)-binding Rossmann-like Domain"/>
    <property type="match status" value="1"/>
</dbReference>
<dbReference type="InterPro" id="IPR051783">
    <property type="entry name" value="NAD(P)-dependent_oxidoreduct"/>
</dbReference>
<dbReference type="PANTHER" id="PTHR48079">
    <property type="entry name" value="PROTEIN YEEZ"/>
    <property type="match status" value="1"/>
</dbReference>
<proteinExistence type="predicted"/>
<dbReference type="GO" id="GO:0004029">
    <property type="term" value="F:aldehyde dehydrogenase (NAD+) activity"/>
    <property type="evidence" value="ECO:0007669"/>
    <property type="project" value="TreeGrafter"/>
</dbReference>
<evidence type="ECO:0000313" key="2">
    <source>
        <dbReference type="EMBL" id="OEH93630.1"/>
    </source>
</evidence>
<dbReference type="InterPro" id="IPR001509">
    <property type="entry name" value="Epimerase_deHydtase"/>
</dbReference>
<dbReference type="EMBL" id="MJEH01000011">
    <property type="protein sequence ID" value="OEH93630.1"/>
    <property type="molecule type" value="Genomic_DNA"/>
</dbReference>
<dbReference type="AlphaFoldDB" id="A0A1E5LHS3"/>
<dbReference type="OrthoDB" id="9809586at2"/>
<gene>
    <name evidence="2" type="ORF">BFG57_01190</name>
</gene>
<dbReference type="PANTHER" id="PTHR48079:SF6">
    <property type="entry name" value="NAD(P)-BINDING DOMAIN-CONTAINING PROTEIN-RELATED"/>
    <property type="match status" value="1"/>
</dbReference>
<dbReference type="SUPFAM" id="SSF51735">
    <property type="entry name" value="NAD(P)-binding Rossmann-fold domains"/>
    <property type="match status" value="1"/>
</dbReference>
<evidence type="ECO:0000259" key="1">
    <source>
        <dbReference type="Pfam" id="PF01370"/>
    </source>
</evidence>
<dbReference type="InterPro" id="IPR036291">
    <property type="entry name" value="NAD(P)-bd_dom_sf"/>
</dbReference>